<keyword evidence="10" id="KW-1185">Reference proteome</keyword>
<evidence type="ECO:0000313" key="10">
    <source>
        <dbReference type="Proteomes" id="UP001589862"/>
    </source>
</evidence>
<comment type="pathway">
    <text evidence="2">Purine metabolism; urate degradation; (S)-allantoin from urate: step 3/3.</text>
</comment>
<keyword evidence="5" id="KW-0210">Decarboxylase</keyword>
<dbReference type="Gene3D" id="1.10.3330.10">
    <property type="entry name" value="Oxo-4-hydroxy-4-carboxy-5-ureidoimidazoline decarboxylase"/>
    <property type="match status" value="1"/>
</dbReference>
<dbReference type="Proteomes" id="UP001589862">
    <property type="component" value="Unassembled WGS sequence"/>
</dbReference>
<dbReference type="InterPro" id="IPR036778">
    <property type="entry name" value="OHCU_decarboxylase_sf"/>
</dbReference>
<evidence type="ECO:0000256" key="5">
    <source>
        <dbReference type="ARBA" id="ARBA00022793"/>
    </source>
</evidence>
<keyword evidence="9" id="KW-0378">Hydrolase</keyword>
<feature type="compositionally biased region" description="Basic and acidic residues" evidence="7">
    <location>
        <begin position="68"/>
        <end position="81"/>
    </location>
</feature>
<dbReference type="GO" id="GO:0016787">
    <property type="term" value="F:hydrolase activity"/>
    <property type="evidence" value="ECO:0007669"/>
    <property type="project" value="UniProtKB-KW"/>
</dbReference>
<feature type="domain" description="Oxo-4-hydroxy-4-carboxy-5-ureidoimidazoline decarboxylase" evidence="8">
    <location>
        <begin position="7"/>
        <end position="160"/>
    </location>
</feature>
<protein>
    <recommendedName>
        <fullName evidence="3">2-oxo-4-hydroxy-4-carboxy-5-ureidoimidazoline decarboxylase</fullName>
        <ecNumber evidence="3">4.1.1.97</ecNumber>
    </recommendedName>
</protein>
<dbReference type="Pfam" id="PF09349">
    <property type="entry name" value="OHCU_decarbox"/>
    <property type="match status" value="1"/>
</dbReference>
<dbReference type="InterPro" id="IPR017595">
    <property type="entry name" value="OHCU_decarboxylase-2"/>
</dbReference>
<organism evidence="9 10">
    <name type="scientific">Micrococcoides hystricis</name>
    <dbReference type="NCBI Taxonomy" id="1572761"/>
    <lineage>
        <taxon>Bacteria</taxon>
        <taxon>Bacillati</taxon>
        <taxon>Actinomycetota</taxon>
        <taxon>Actinomycetes</taxon>
        <taxon>Micrococcales</taxon>
        <taxon>Micrococcaceae</taxon>
        <taxon>Micrococcoides</taxon>
    </lineage>
</organism>
<dbReference type="RefSeq" id="WP_377460403.1">
    <property type="nucleotide sequence ID" value="NZ_JBHLUB010000032.1"/>
</dbReference>
<dbReference type="NCBIfam" id="NF010372">
    <property type="entry name" value="PRK13798.1"/>
    <property type="match status" value="1"/>
</dbReference>
<feature type="region of interest" description="Disordered" evidence="7">
    <location>
        <begin position="60"/>
        <end position="97"/>
    </location>
</feature>
<dbReference type="InterPro" id="IPR018020">
    <property type="entry name" value="OHCU_decarboxylase"/>
</dbReference>
<evidence type="ECO:0000313" key="9">
    <source>
        <dbReference type="EMBL" id="MFC0582886.1"/>
    </source>
</evidence>
<gene>
    <name evidence="9" type="primary">uraD</name>
    <name evidence="9" type="ORF">ACFFFR_10950</name>
</gene>
<name>A0ABV6PCP1_9MICC</name>
<dbReference type="EMBL" id="JBHLUB010000032">
    <property type="protein sequence ID" value="MFC0582886.1"/>
    <property type="molecule type" value="Genomic_DNA"/>
</dbReference>
<evidence type="ECO:0000256" key="6">
    <source>
        <dbReference type="ARBA" id="ARBA00023239"/>
    </source>
</evidence>
<sequence>MQLSDFNAASEADAIAALKPCLDIERWCAELAAARPFNSMDDLVAAANRAANPLTPAEVDQALSHHPRIGERAEGEHKEATLSRAEQSGLGDLSGDTAEKLAKGNAAYEEKFDQVFLIRAAGRSKEEVLSELERRMNNTAEEESAECADQLRQIAVVRLEGLFS</sequence>
<evidence type="ECO:0000259" key="8">
    <source>
        <dbReference type="Pfam" id="PF09349"/>
    </source>
</evidence>
<dbReference type="GO" id="GO:0051997">
    <property type="term" value="F:2-oxo-4-hydroxy-4-carboxy-5-ureidoimidazoline decarboxylase activity"/>
    <property type="evidence" value="ECO:0007669"/>
    <property type="project" value="UniProtKB-EC"/>
</dbReference>
<evidence type="ECO:0000256" key="7">
    <source>
        <dbReference type="SAM" id="MobiDB-lite"/>
    </source>
</evidence>
<accession>A0ABV6PCP1</accession>
<dbReference type="PANTHER" id="PTHR43466:SF1">
    <property type="entry name" value="2-OXO-4-HYDROXY-4-CARBOXY-5-UREIDOIMIDAZOLINE DECARBOXYLASE-RELATED"/>
    <property type="match status" value="1"/>
</dbReference>
<proteinExistence type="predicted"/>
<keyword evidence="4" id="KW-0659">Purine metabolism</keyword>
<dbReference type="EC" id="4.1.1.97" evidence="3"/>
<dbReference type="PANTHER" id="PTHR43466">
    <property type="entry name" value="2-OXO-4-HYDROXY-4-CARBOXY-5-UREIDOIMIDAZOLINE DECARBOXYLASE-RELATED"/>
    <property type="match status" value="1"/>
</dbReference>
<comment type="caution">
    <text evidence="9">The sequence shown here is derived from an EMBL/GenBank/DDBJ whole genome shotgun (WGS) entry which is preliminary data.</text>
</comment>
<dbReference type="SUPFAM" id="SSF158694">
    <property type="entry name" value="UraD-Like"/>
    <property type="match status" value="1"/>
</dbReference>
<evidence type="ECO:0000256" key="3">
    <source>
        <dbReference type="ARBA" id="ARBA00012257"/>
    </source>
</evidence>
<comment type="catalytic activity">
    <reaction evidence="1">
        <text>5-hydroxy-2-oxo-4-ureido-2,5-dihydro-1H-imidazole-5-carboxylate + H(+) = (S)-allantoin + CO2</text>
        <dbReference type="Rhea" id="RHEA:26301"/>
        <dbReference type="ChEBI" id="CHEBI:15378"/>
        <dbReference type="ChEBI" id="CHEBI:15678"/>
        <dbReference type="ChEBI" id="CHEBI:16526"/>
        <dbReference type="ChEBI" id="CHEBI:58639"/>
        <dbReference type="EC" id="4.1.1.97"/>
    </reaction>
</comment>
<evidence type="ECO:0000256" key="1">
    <source>
        <dbReference type="ARBA" id="ARBA00001163"/>
    </source>
</evidence>
<evidence type="ECO:0000256" key="4">
    <source>
        <dbReference type="ARBA" id="ARBA00022631"/>
    </source>
</evidence>
<keyword evidence="6 9" id="KW-0456">Lyase</keyword>
<evidence type="ECO:0000256" key="2">
    <source>
        <dbReference type="ARBA" id="ARBA00004754"/>
    </source>
</evidence>
<dbReference type="NCBIfam" id="TIGR03180">
    <property type="entry name" value="UraD_2"/>
    <property type="match status" value="1"/>
</dbReference>
<reference evidence="9 10" key="1">
    <citation type="submission" date="2024-09" db="EMBL/GenBank/DDBJ databases">
        <authorList>
            <person name="Sun Q."/>
            <person name="Mori K."/>
        </authorList>
    </citation>
    <scope>NUCLEOTIDE SEQUENCE [LARGE SCALE GENOMIC DNA]</scope>
    <source>
        <strain evidence="9 10">NCAIM B.02604</strain>
    </source>
</reference>